<evidence type="ECO:0000313" key="3">
    <source>
        <dbReference type="EMBL" id="SER57992.1"/>
    </source>
</evidence>
<dbReference type="PROSITE" id="PS51257">
    <property type="entry name" value="PROKAR_LIPOPROTEIN"/>
    <property type="match status" value="1"/>
</dbReference>
<dbReference type="AlphaFoldDB" id="A0AAJ4W6T2"/>
<evidence type="ECO:0000259" key="2">
    <source>
        <dbReference type="Pfam" id="PF14302"/>
    </source>
</evidence>
<organism evidence="3 4">
    <name type="scientific">Myroides profundi</name>
    <dbReference type="NCBI Taxonomy" id="480520"/>
    <lineage>
        <taxon>Bacteria</taxon>
        <taxon>Pseudomonadati</taxon>
        <taxon>Bacteroidota</taxon>
        <taxon>Flavobacteriia</taxon>
        <taxon>Flavobacteriales</taxon>
        <taxon>Flavobacteriaceae</taxon>
        <taxon>Myroides</taxon>
    </lineage>
</organism>
<dbReference type="RefSeq" id="WP_041890403.1">
    <property type="nucleotide sequence ID" value="NZ_CP010817.1"/>
</dbReference>
<sequence>MKLKKIVQYFAICTLLMSFLAACSNDDNSSITRENKRVKVESYTMMKPIEPFKGQDVEHLILYTMSGEILDYTPSIEGFKYEEGYMYVLDITRTHNKELMDTNFEYVLVKLISKEKKE</sequence>
<reference evidence="3 4" key="1">
    <citation type="submission" date="2016-10" db="EMBL/GenBank/DDBJ databases">
        <authorList>
            <person name="Varghese N."/>
            <person name="Submissions S."/>
        </authorList>
    </citation>
    <scope>NUCLEOTIDE SEQUENCE [LARGE SCALE GENOMIC DNA]</scope>
    <source>
        <strain evidence="4">DSM 19823 / KCTC 23066 / CCTCC M 208030 / D25</strain>
    </source>
</reference>
<protein>
    <recommendedName>
        <fullName evidence="2">DUF4377 domain-containing protein</fullName>
    </recommendedName>
</protein>
<keyword evidence="4" id="KW-1185">Reference proteome</keyword>
<dbReference type="Pfam" id="PF14302">
    <property type="entry name" value="DUF4377"/>
    <property type="match status" value="1"/>
</dbReference>
<proteinExistence type="predicted"/>
<evidence type="ECO:0000256" key="1">
    <source>
        <dbReference type="SAM" id="SignalP"/>
    </source>
</evidence>
<dbReference type="InterPro" id="IPR025485">
    <property type="entry name" value="DUF4377"/>
</dbReference>
<dbReference type="KEGG" id="mpw:MPR_1286"/>
<dbReference type="Proteomes" id="UP000183496">
    <property type="component" value="Unassembled WGS sequence"/>
</dbReference>
<evidence type="ECO:0000313" key="4">
    <source>
        <dbReference type="Proteomes" id="UP000183496"/>
    </source>
</evidence>
<dbReference type="EMBL" id="FOFY01000020">
    <property type="protein sequence ID" value="SER57992.1"/>
    <property type="molecule type" value="Genomic_DNA"/>
</dbReference>
<feature type="signal peptide" evidence="1">
    <location>
        <begin position="1"/>
        <end position="24"/>
    </location>
</feature>
<keyword evidence="1" id="KW-0732">Signal</keyword>
<comment type="caution">
    <text evidence="3">The sequence shown here is derived from an EMBL/GenBank/DDBJ whole genome shotgun (WGS) entry which is preliminary data.</text>
</comment>
<feature type="chain" id="PRO_5042619861" description="DUF4377 domain-containing protein" evidence="1">
    <location>
        <begin position="25"/>
        <end position="118"/>
    </location>
</feature>
<name>A0AAJ4W6T2_MYRPR</name>
<accession>A0AAJ4W6T2</accession>
<feature type="domain" description="DUF4377" evidence="2">
    <location>
        <begin position="74"/>
        <end position="114"/>
    </location>
</feature>
<gene>
    <name evidence="3" type="ORF">SAMN04488089_12011</name>
</gene>